<keyword evidence="2" id="KW-0560">Oxidoreductase</keyword>
<evidence type="ECO:0000313" key="2">
    <source>
        <dbReference type="EMBL" id="VFJ12703.1"/>
    </source>
</evidence>
<dbReference type="InterPro" id="IPR050744">
    <property type="entry name" value="AI-2_Isomerase_LsrG"/>
</dbReference>
<dbReference type="GeneID" id="39419924"/>
<dbReference type="SUPFAM" id="SSF54909">
    <property type="entry name" value="Dimeric alpha+beta barrel"/>
    <property type="match status" value="1"/>
</dbReference>
<evidence type="ECO:0000313" key="3">
    <source>
        <dbReference type="Proteomes" id="UP000294299"/>
    </source>
</evidence>
<dbReference type="PANTHER" id="PTHR33336:SF3">
    <property type="entry name" value="ABM DOMAIN-CONTAINING PROTEIN"/>
    <property type="match status" value="1"/>
</dbReference>
<sequence>MEKTNENSSFRVLATLEAKSESRQELMDFLVSLVIPARKEEGNISYDLYRSTQNPNEFLFDEVWRTKGDFDRHYDSLKSQNNRERVRGLLAKPLEINTYLRVTE</sequence>
<dbReference type="Pfam" id="PF03992">
    <property type="entry name" value="ABM"/>
    <property type="match status" value="1"/>
</dbReference>
<dbReference type="Gene3D" id="3.30.70.100">
    <property type="match status" value="1"/>
</dbReference>
<dbReference type="RefSeq" id="WP_134482773.1">
    <property type="nucleotide sequence ID" value="NZ_LR216287.1"/>
</dbReference>
<dbReference type="EMBL" id="LR216287">
    <property type="protein sequence ID" value="VFJ12703.1"/>
    <property type="molecule type" value="Genomic_DNA"/>
</dbReference>
<dbReference type="Proteomes" id="UP000294299">
    <property type="component" value="Chromosome NFRAN"/>
</dbReference>
<reference evidence="2 3" key="1">
    <citation type="submission" date="2019-02" db="EMBL/GenBank/DDBJ databases">
        <authorList>
            <person name="Lehtovirta-Morley E L."/>
        </authorList>
    </citation>
    <scope>NUCLEOTIDE SEQUENCE [LARGE SCALE GENOMIC DNA]</scope>
    <source>
        <strain evidence="2">NFRAN1</strain>
    </source>
</reference>
<keyword evidence="2" id="KW-0503">Monooxygenase</keyword>
<gene>
    <name evidence="2" type="ORF">NFRAN_0382</name>
</gene>
<protein>
    <submittedName>
        <fullName evidence="2">Antibiotic biosynthesis monooxygenase</fullName>
    </submittedName>
</protein>
<proteinExistence type="predicted"/>
<evidence type="ECO:0000259" key="1">
    <source>
        <dbReference type="PROSITE" id="PS51725"/>
    </source>
</evidence>
<keyword evidence="3" id="KW-1185">Reference proteome</keyword>
<dbReference type="AlphaFoldDB" id="A0A484I6F8"/>
<name>A0A484I6F8_9ARCH</name>
<organism evidence="2 3">
    <name type="scientific">Candidatus Nitrosocosmicus franklandianus</name>
    <dbReference type="NCBI Taxonomy" id="1798806"/>
    <lineage>
        <taxon>Archaea</taxon>
        <taxon>Nitrososphaerota</taxon>
        <taxon>Nitrososphaeria</taxon>
        <taxon>Nitrososphaerales</taxon>
        <taxon>Nitrososphaeraceae</taxon>
        <taxon>Candidatus Nitrosocosmicus</taxon>
    </lineage>
</organism>
<dbReference type="OrthoDB" id="8931at2157"/>
<dbReference type="PROSITE" id="PS51725">
    <property type="entry name" value="ABM"/>
    <property type="match status" value="1"/>
</dbReference>
<accession>A0A484I6F8</accession>
<dbReference type="GO" id="GO:0004497">
    <property type="term" value="F:monooxygenase activity"/>
    <property type="evidence" value="ECO:0007669"/>
    <property type="project" value="UniProtKB-KW"/>
</dbReference>
<dbReference type="KEGG" id="nfn:NFRAN_0382"/>
<dbReference type="InterPro" id="IPR007138">
    <property type="entry name" value="ABM_dom"/>
</dbReference>
<dbReference type="InterPro" id="IPR011008">
    <property type="entry name" value="Dimeric_a/b-barrel"/>
</dbReference>
<feature type="domain" description="ABM" evidence="1">
    <location>
        <begin position="10"/>
        <end position="99"/>
    </location>
</feature>
<dbReference type="PANTHER" id="PTHR33336">
    <property type="entry name" value="QUINOL MONOOXYGENASE YGIN-RELATED"/>
    <property type="match status" value="1"/>
</dbReference>